<comment type="similarity">
    <text evidence="1">Belongs to the low molecular weight phosphotyrosine protein phosphatase family.</text>
</comment>
<dbReference type="InterPro" id="IPR036196">
    <property type="entry name" value="Ptyr_pPase_sf"/>
</dbReference>
<dbReference type="PANTHER" id="PTHR11717:SF31">
    <property type="entry name" value="LOW MOLECULAR WEIGHT PROTEIN-TYROSINE-PHOSPHATASE ETP-RELATED"/>
    <property type="match status" value="1"/>
</dbReference>
<name>A0A543B0B8_9ACTN</name>
<dbReference type="SMART" id="SM00226">
    <property type="entry name" value="LMWPc"/>
    <property type="match status" value="1"/>
</dbReference>
<evidence type="ECO:0000313" key="6">
    <source>
        <dbReference type="EMBL" id="TQL78273.1"/>
    </source>
</evidence>
<evidence type="ECO:0000256" key="4">
    <source>
        <dbReference type="PIRSR" id="PIRSR617867-1"/>
    </source>
</evidence>
<comment type="caution">
    <text evidence="6">The sequence shown here is derived from an EMBL/GenBank/DDBJ whole genome shotgun (WGS) entry which is preliminary data.</text>
</comment>
<dbReference type="InParanoid" id="A0A543B0B8"/>
<dbReference type="PANTHER" id="PTHR11717">
    <property type="entry name" value="LOW MOLECULAR WEIGHT PROTEIN TYROSINE PHOSPHATASE"/>
    <property type="match status" value="1"/>
</dbReference>
<gene>
    <name evidence="6" type="ORF">FB566_3856</name>
</gene>
<evidence type="ECO:0000256" key="2">
    <source>
        <dbReference type="ARBA" id="ARBA00022801"/>
    </source>
</evidence>
<organism evidence="6 7">
    <name type="scientific">Stackebrandtia endophytica</name>
    <dbReference type="NCBI Taxonomy" id="1496996"/>
    <lineage>
        <taxon>Bacteria</taxon>
        <taxon>Bacillati</taxon>
        <taxon>Actinomycetota</taxon>
        <taxon>Actinomycetes</taxon>
        <taxon>Glycomycetales</taxon>
        <taxon>Glycomycetaceae</taxon>
        <taxon>Stackebrandtia</taxon>
    </lineage>
</organism>
<dbReference type="GO" id="GO:0004725">
    <property type="term" value="F:protein tyrosine phosphatase activity"/>
    <property type="evidence" value="ECO:0007669"/>
    <property type="project" value="InterPro"/>
</dbReference>
<protein>
    <submittedName>
        <fullName evidence="6">Protein-tyrosine phosphatase</fullName>
    </submittedName>
</protein>
<dbReference type="PRINTS" id="PR00719">
    <property type="entry name" value="LMWPTPASE"/>
</dbReference>
<keyword evidence="3" id="KW-0904">Protein phosphatase</keyword>
<dbReference type="InterPro" id="IPR050438">
    <property type="entry name" value="LMW_PTPase"/>
</dbReference>
<proteinExistence type="inferred from homology"/>
<dbReference type="EMBL" id="VFOW01000001">
    <property type="protein sequence ID" value="TQL78273.1"/>
    <property type="molecule type" value="Genomic_DNA"/>
</dbReference>
<evidence type="ECO:0000256" key="3">
    <source>
        <dbReference type="ARBA" id="ARBA00022912"/>
    </source>
</evidence>
<dbReference type="FunCoup" id="A0A543B0B8">
    <property type="interactions" value="299"/>
</dbReference>
<dbReference type="SUPFAM" id="SSF52788">
    <property type="entry name" value="Phosphotyrosine protein phosphatases I"/>
    <property type="match status" value="1"/>
</dbReference>
<dbReference type="OrthoDB" id="9784339at2"/>
<dbReference type="AlphaFoldDB" id="A0A543B0B8"/>
<evidence type="ECO:0000256" key="1">
    <source>
        <dbReference type="ARBA" id="ARBA00011063"/>
    </source>
</evidence>
<dbReference type="Pfam" id="PF01451">
    <property type="entry name" value="LMWPc"/>
    <property type="match status" value="1"/>
</dbReference>
<dbReference type="InterPro" id="IPR023485">
    <property type="entry name" value="Ptyr_pPase"/>
</dbReference>
<dbReference type="InterPro" id="IPR017867">
    <property type="entry name" value="Tyr_phospatase_low_mol_wt"/>
</dbReference>
<sequence length="204" mass="22046">MPPFAVLHVCMGNTCRSPMAERLLALRVAQQVGRSAEDLVLSSSCAIGSWHVGQGMNTPAAHELRSRGGSADGFRSRHMATEHIETADLILTATGEQVEYIANEHPQGLARTFLVRHFGAIAARVTDDELPAGDGSARAVYERGRALVALADKRRDTVVAERLEDPWGEAPEFFTRVADEIDVALEPLVARLFGTGSVSEVVSR</sequence>
<evidence type="ECO:0000313" key="7">
    <source>
        <dbReference type="Proteomes" id="UP000317043"/>
    </source>
</evidence>
<dbReference type="Gene3D" id="3.40.50.2300">
    <property type="match status" value="1"/>
</dbReference>
<dbReference type="RefSeq" id="WP_142042460.1">
    <property type="nucleotide sequence ID" value="NZ_JBHTGS010000004.1"/>
</dbReference>
<keyword evidence="7" id="KW-1185">Reference proteome</keyword>
<feature type="active site" description="Nucleophile" evidence="4">
    <location>
        <position position="10"/>
    </location>
</feature>
<feature type="active site" evidence="4">
    <location>
        <position position="16"/>
    </location>
</feature>
<reference evidence="6 7" key="1">
    <citation type="submission" date="2019-06" db="EMBL/GenBank/DDBJ databases">
        <title>Sequencing the genomes of 1000 actinobacteria strains.</title>
        <authorList>
            <person name="Klenk H.-P."/>
        </authorList>
    </citation>
    <scope>NUCLEOTIDE SEQUENCE [LARGE SCALE GENOMIC DNA]</scope>
    <source>
        <strain evidence="6 7">DSM 45928</strain>
    </source>
</reference>
<accession>A0A543B0B8</accession>
<keyword evidence="2" id="KW-0378">Hydrolase</keyword>
<feature type="domain" description="Phosphotyrosine protein phosphatase I" evidence="5">
    <location>
        <begin position="4"/>
        <end position="191"/>
    </location>
</feature>
<dbReference type="Proteomes" id="UP000317043">
    <property type="component" value="Unassembled WGS sequence"/>
</dbReference>
<evidence type="ECO:0000259" key="5">
    <source>
        <dbReference type="SMART" id="SM00226"/>
    </source>
</evidence>